<comment type="caution">
    <text evidence="2">The sequence shown here is derived from an EMBL/GenBank/DDBJ whole genome shotgun (WGS) entry which is preliminary data.</text>
</comment>
<dbReference type="AlphaFoldDB" id="A0AAE3MZ23"/>
<proteinExistence type="predicted"/>
<dbReference type="Pfam" id="PF02616">
    <property type="entry name" value="SMC_ScpA"/>
    <property type="match status" value="1"/>
</dbReference>
<dbReference type="EMBL" id="JANFPI010000003">
    <property type="protein sequence ID" value="MCX8997564.1"/>
    <property type="molecule type" value="Genomic_DNA"/>
</dbReference>
<dbReference type="InterPro" id="IPR003768">
    <property type="entry name" value="ScpA"/>
</dbReference>
<dbReference type="Proteomes" id="UP001208771">
    <property type="component" value="Unassembled WGS sequence"/>
</dbReference>
<reference evidence="2" key="1">
    <citation type="submission" date="2022-07" db="EMBL/GenBank/DDBJ databases">
        <title>Ectorhizobium quercum gen.nov., sp. nov.</title>
        <authorList>
            <person name="Ma T."/>
            <person name="Li Y."/>
        </authorList>
    </citation>
    <scope>NUCLEOTIDE SEQUENCE</scope>
    <source>
        <strain evidence="2">BDR2-2</strain>
    </source>
</reference>
<evidence type="ECO:0000256" key="1">
    <source>
        <dbReference type="ARBA" id="ARBA00044777"/>
    </source>
</evidence>
<sequence length="282" mass="31370">MAESRSIPMDKLWSDETVVERGVSEPALVIDVAGFEGPLDLLLHLARSQKVDLSRISVLALAEQYLEFVESARRVRLELAADYLVMAAWLAYLKSRLLIPQQKNDDEPSGEEMAATLAFRLKRLEAMREVAAKLMARSRLGVDVFARGMPEHIPGKADLAFDASLFDLLSAYANLRQRQAITQVTIARREVWSLADAREILLLLLGEDLGWTSLDRYLARYMTSPEDRATAIASSFAASLELVREGRLEIRQDGAFGEIYMRAGTARADARPETGEGADGDR</sequence>
<organism evidence="2 3">
    <name type="scientific">Ectorhizobium quercum</name>
    <dbReference type="NCBI Taxonomy" id="2965071"/>
    <lineage>
        <taxon>Bacteria</taxon>
        <taxon>Pseudomonadati</taxon>
        <taxon>Pseudomonadota</taxon>
        <taxon>Alphaproteobacteria</taxon>
        <taxon>Hyphomicrobiales</taxon>
        <taxon>Rhizobiaceae</taxon>
        <taxon>Ectorhizobium</taxon>
    </lineage>
</organism>
<evidence type="ECO:0000313" key="2">
    <source>
        <dbReference type="EMBL" id="MCX8997564.1"/>
    </source>
</evidence>
<keyword evidence="3" id="KW-1185">Reference proteome</keyword>
<dbReference type="PANTHER" id="PTHR33969:SF2">
    <property type="entry name" value="SEGREGATION AND CONDENSATION PROTEIN A"/>
    <property type="match status" value="1"/>
</dbReference>
<protein>
    <recommendedName>
        <fullName evidence="1">Segregation and condensation protein A</fullName>
    </recommendedName>
</protein>
<name>A0AAE3MZ23_9HYPH</name>
<dbReference type="RefSeq" id="WP_306411348.1">
    <property type="nucleotide sequence ID" value="NZ_JANFPI010000003.1"/>
</dbReference>
<dbReference type="PANTHER" id="PTHR33969">
    <property type="entry name" value="SEGREGATION AND CONDENSATION PROTEIN A"/>
    <property type="match status" value="1"/>
</dbReference>
<evidence type="ECO:0000313" key="3">
    <source>
        <dbReference type="Proteomes" id="UP001208771"/>
    </source>
</evidence>
<accession>A0AAE3MZ23</accession>
<gene>
    <name evidence="2" type="ORF">NOF55_10640</name>
</gene>
<dbReference type="Gene3D" id="6.10.250.2410">
    <property type="match status" value="1"/>
</dbReference>